<comment type="caution">
    <text evidence="3">The sequence shown here is derived from an EMBL/GenBank/DDBJ whole genome shotgun (WGS) entry which is preliminary data.</text>
</comment>
<gene>
    <name evidence="3" type="ORF">bsdtw1_00352</name>
</gene>
<dbReference type="Proteomes" id="UP000580568">
    <property type="component" value="Unassembled WGS sequence"/>
</dbReference>
<dbReference type="RefSeq" id="WP_183275869.1">
    <property type="nucleotide sequence ID" value="NZ_BLZR01000001.1"/>
</dbReference>
<dbReference type="EMBL" id="BLZR01000001">
    <property type="protein sequence ID" value="GFP74306.1"/>
    <property type="molecule type" value="Genomic_DNA"/>
</dbReference>
<evidence type="ECO:0000259" key="2">
    <source>
        <dbReference type="Pfam" id="PF13203"/>
    </source>
</evidence>
<evidence type="ECO:0000313" key="3">
    <source>
        <dbReference type="EMBL" id="GFP74306.1"/>
    </source>
</evidence>
<protein>
    <recommendedName>
        <fullName evidence="5">Metal-dependent peptidase</fullName>
    </recommendedName>
</protein>
<dbReference type="Pfam" id="PF09967">
    <property type="entry name" value="DUF2201"/>
    <property type="match status" value="1"/>
</dbReference>
<evidence type="ECO:0000313" key="4">
    <source>
        <dbReference type="Proteomes" id="UP000580568"/>
    </source>
</evidence>
<evidence type="ECO:0000259" key="1">
    <source>
        <dbReference type="Pfam" id="PF09967"/>
    </source>
</evidence>
<dbReference type="PANTHER" id="PTHR38730:SF1">
    <property type="entry name" value="SLL7028 PROTEIN"/>
    <property type="match status" value="1"/>
</dbReference>
<organism evidence="3 4">
    <name type="scientific">Clostridium fungisolvens</name>
    <dbReference type="NCBI Taxonomy" id="1604897"/>
    <lineage>
        <taxon>Bacteria</taxon>
        <taxon>Bacillati</taxon>
        <taxon>Bacillota</taxon>
        <taxon>Clostridia</taxon>
        <taxon>Eubacteriales</taxon>
        <taxon>Clostridiaceae</taxon>
        <taxon>Clostridium</taxon>
    </lineage>
</organism>
<reference evidence="3 4" key="1">
    <citation type="submission" date="2020-07" db="EMBL/GenBank/DDBJ databases">
        <title>A new beta-1,3-glucan-decomposing anaerobic bacterium isolated from anoxic soil subjected to biological soil disinfestation.</title>
        <authorList>
            <person name="Ueki A."/>
            <person name="Tonouchi A."/>
        </authorList>
    </citation>
    <scope>NUCLEOTIDE SEQUENCE [LARGE SCALE GENOMIC DNA]</scope>
    <source>
        <strain evidence="3 4">TW1</strain>
    </source>
</reference>
<name>A0A6V8SC78_9CLOT</name>
<sequence>MNFDIRRRELLREVTTWESENDVNESFKRGFNELIEQVIISMLEKEDNFFGQFLVQVKRCIKLDITWPIATEPLISGFNMYFNPVLFLQCELKEMQALFKHEIYHIMLGHYERQRALRNKYSNIAISKAMDIAVNQYIEHLPAWCDRLYTVNLEYELELKEDMTMEQYAEEIQKAITKKGKKAIVKTKENIATSINVESAHDTWENSSISEDILKEIKKKTALNAYKGKAPKNIEKYILALDEKPEIQWSDYLKKLIPSVRCGYKKTITRKDRRQPERLDLRGKLPSVLPKILVAIDISASMSDKEVNNIMIEILAISKSRSAEITVIECDNEIRRVYELTSPKDIKKRISKSGATKFSPVFEYMKKENMRNHILIYFTDGVGEQDLTVKPINKDILWVLTGKEELSLKKYPGIVKRLTREETIKYGYDYGLQAMRDVIHDWAR</sequence>
<keyword evidence="4" id="KW-1185">Reference proteome</keyword>
<dbReference type="AlphaFoldDB" id="A0A6V8SC78"/>
<dbReference type="PANTHER" id="PTHR38730">
    <property type="entry name" value="SLL7028 PROTEIN"/>
    <property type="match status" value="1"/>
</dbReference>
<dbReference type="InterPro" id="IPR018698">
    <property type="entry name" value="VWA-like_dom"/>
</dbReference>
<dbReference type="InterPro" id="IPR036465">
    <property type="entry name" value="vWFA_dom_sf"/>
</dbReference>
<dbReference type="Pfam" id="PF13203">
    <property type="entry name" value="DUF2201_N"/>
    <property type="match status" value="1"/>
</dbReference>
<accession>A0A6V8SC78</accession>
<proteinExistence type="predicted"/>
<feature type="domain" description="Putative metallopeptidase" evidence="2">
    <location>
        <begin position="42"/>
        <end position="257"/>
    </location>
</feature>
<feature type="domain" description="VWA-like" evidence="1">
    <location>
        <begin position="293"/>
        <end position="406"/>
    </location>
</feature>
<dbReference type="SUPFAM" id="SSF53300">
    <property type="entry name" value="vWA-like"/>
    <property type="match status" value="1"/>
</dbReference>
<evidence type="ECO:0008006" key="5">
    <source>
        <dbReference type="Google" id="ProtNLM"/>
    </source>
</evidence>
<dbReference type="InterPro" id="IPR025154">
    <property type="entry name" value="Put_metallopeptidase_dom"/>
</dbReference>